<dbReference type="AlphaFoldDB" id="A0A6A6Y0U1"/>
<dbReference type="OrthoDB" id="27483at2759"/>
<evidence type="ECO:0000313" key="4">
    <source>
        <dbReference type="RefSeq" id="XP_033568391.1"/>
    </source>
</evidence>
<reference evidence="4" key="2">
    <citation type="submission" date="2020-04" db="EMBL/GenBank/DDBJ databases">
        <authorList>
            <consortium name="NCBI Genome Project"/>
        </authorList>
    </citation>
    <scope>NUCLEOTIDE SEQUENCE</scope>
    <source>
        <strain evidence="4">CBS 304.34</strain>
    </source>
</reference>
<name>A0A6A6Y0U1_9PEZI</name>
<dbReference type="PANTHER" id="PTHR33099:SF7">
    <property type="entry name" value="MYND-TYPE DOMAIN-CONTAINING PROTEIN"/>
    <property type="match status" value="1"/>
</dbReference>
<evidence type="ECO:0000313" key="3">
    <source>
        <dbReference type="Proteomes" id="UP000504636"/>
    </source>
</evidence>
<gene>
    <name evidence="2 4" type="ORF">BDZ99DRAFT_553233</name>
</gene>
<feature type="region of interest" description="Disordered" evidence="1">
    <location>
        <begin position="310"/>
        <end position="366"/>
    </location>
</feature>
<dbReference type="EMBL" id="MU003730">
    <property type="protein sequence ID" value="KAF2801427.1"/>
    <property type="molecule type" value="Genomic_DNA"/>
</dbReference>
<reference evidence="2 4" key="1">
    <citation type="journal article" date="2020" name="Stud. Mycol.">
        <title>101 Dothideomycetes genomes: a test case for predicting lifestyles and emergence of pathogens.</title>
        <authorList>
            <person name="Haridas S."/>
            <person name="Albert R."/>
            <person name="Binder M."/>
            <person name="Bloem J."/>
            <person name="Labutti K."/>
            <person name="Salamov A."/>
            <person name="Andreopoulos B."/>
            <person name="Baker S."/>
            <person name="Barry K."/>
            <person name="Bills G."/>
            <person name="Bluhm B."/>
            <person name="Cannon C."/>
            <person name="Castanera R."/>
            <person name="Culley D."/>
            <person name="Daum C."/>
            <person name="Ezra D."/>
            <person name="Gonzalez J."/>
            <person name="Henrissat B."/>
            <person name="Kuo A."/>
            <person name="Liang C."/>
            <person name="Lipzen A."/>
            <person name="Lutzoni F."/>
            <person name="Magnuson J."/>
            <person name="Mondo S."/>
            <person name="Nolan M."/>
            <person name="Ohm R."/>
            <person name="Pangilinan J."/>
            <person name="Park H.-J."/>
            <person name="Ramirez L."/>
            <person name="Alfaro M."/>
            <person name="Sun H."/>
            <person name="Tritt A."/>
            <person name="Yoshinaga Y."/>
            <person name="Zwiers L.-H."/>
            <person name="Turgeon B."/>
            <person name="Goodwin S."/>
            <person name="Spatafora J."/>
            <person name="Crous P."/>
            <person name="Grigoriev I."/>
        </authorList>
    </citation>
    <scope>NUCLEOTIDE SEQUENCE</scope>
    <source>
        <strain evidence="2 4">CBS 304.34</strain>
    </source>
</reference>
<dbReference type="PANTHER" id="PTHR33099">
    <property type="entry name" value="FE2OG DIOXYGENASE DOMAIN-CONTAINING PROTEIN"/>
    <property type="match status" value="1"/>
</dbReference>
<dbReference type="Gene3D" id="2.60.120.620">
    <property type="entry name" value="q2cbj1_9rhob like domain"/>
    <property type="match status" value="1"/>
</dbReference>
<protein>
    <recommendedName>
        <fullName evidence="5">Fe2OG dioxygenase domain-containing protein</fullName>
    </recommendedName>
</protein>
<accession>A0A6A6Y0U1</accession>
<dbReference type="GeneID" id="54467978"/>
<organism evidence="2">
    <name type="scientific">Mytilinidion resinicola</name>
    <dbReference type="NCBI Taxonomy" id="574789"/>
    <lineage>
        <taxon>Eukaryota</taxon>
        <taxon>Fungi</taxon>
        <taxon>Dikarya</taxon>
        <taxon>Ascomycota</taxon>
        <taxon>Pezizomycotina</taxon>
        <taxon>Dothideomycetes</taxon>
        <taxon>Pleosporomycetidae</taxon>
        <taxon>Mytilinidiales</taxon>
        <taxon>Mytilinidiaceae</taxon>
        <taxon>Mytilinidion</taxon>
    </lineage>
</organism>
<feature type="compositionally biased region" description="Acidic residues" evidence="1">
    <location>
        <begin position="314"/>
        <end position="335"/>
    </location>
</feature>
<evidence type="ECO:0000256" key="1">
    <source>
        <dbReference type="SAM" id="MobiDB-lite"/>
    </source>
</evidence>
<proteinExistence type="predicted"/>
<evidence type="ECO:0000313" key="2">
    <source>
        <dbReference type="EMBL" id="KAF2801427.1"/>
    </source>
</evidence>
<dbReference type="Proteomes" id="UP000504636">
    <property type="component" value="Unplaced"/>
</dbReference>
<reference evidence="4" key="3">
    <citation type="submission" date="2025-04" db="UniProtKB">
        <authorList>
            <consortium name="RefSeq"/>
        </authorList>
    </citation>
    <scope>IDENTIFICATION</scope>
    <source>
        <strain evidence="4">CBS 304.34</strain>
    </source>
</reference>
<sequence length="366" mass="40679">MPLKQDDQSSDPPTLFAKVRRTLADQKAAANFSVGGHIDISSSATDDKKSTFMAPQDFSPNQNNVETTATLGKLLEDCQPASFGLGGKEVYDESYRKALPLDETQFFSNFNPYAVDTVDTSTTGQQRGYRARAHEGGALVVRHNGNEVNFDWSGTDPKAIAWAAFYGDCEHEVLEVRSGHRITLTYNLHMARGVGGLAGMSPFLDATSLPLFKDMRGLLAHKYFLMEGGQITIQCAHFYAHGSGVNIHGLPASLNGADVAVFEVLRKRRLGPQVLPVLSSSGSTKYLVDAAGYYDYSDNDEEDCYYDRYSSESEFSDEELEESDEWSEFGSDDSENERTEEERAAAVARRTKRREKIRLREEAREL</sequence>
<keyword evidence="3" id="KW-1185">Reference proteome</keyword>
<evidence type="ECO:0008006" key="5">
    <source>
        <dbReference type="Google" id="ProtNLM"/>
    </source>
</evidence>
<dbReference type="RefSeq" id="XP_033568391.1">
    <property type="nucleotide sequence ID" value="XM_033727085.1"/>
</dbReference>